<feature type="transmembrane region" description="Helical" evidence="1">
    <location>
        <begin position="150"/>
        <end position="166"/>
    </location>
</feature>
<keyword evidence="1" id="KW-0812">Transmembrane</keyword>
<organism evidence="2 3">
    <name type="scientific">Flavobacterium sediminilitoris</name>
    <dbReference type="NCBI Taxonomy" id="2024526"/>
    <lineage>
        <taxon>Bacteria</taxon>
        <taxon>Pseudomonadati</taxon>
        <taxon>Bacteroidota</taxon>
        <taxon>Flavobacteriia</taxon>
        <taxon>Flavobacteriales</taxon>
        <taxon>Flavobacteriaceae</taxon>
        <taxon>Flavobacterium</taxon>
    </lineage>
</organism>
<evidence type="ECO:0000256" key="1">
    <source>
        <dbReference type="SAM" id="Phobius"/>
    </source>
</evidence>
<dbReference type="RefSeq" id="WP_246916336.1">
    <property type="nucleotide sequence ID" value="NZ_CP090145.1"/>
</dbReference>
<protein>
    <recommendedName>
        <fullName evidence="4">DoxX-like protein</fullName>
    </recommendedName>
</protein>
<reference evidence="2" key="2">
    <citation type="submission" date="2022-04" db="EMBL/GenBank/DDBJ databases">
        <title>Complete Genome Sequence of Flavobacterium sediminilitoris YSM-43, Isolated from a Tidal Sediment.</title>
        <authorList>
            <person name="Lee P.A."/>
        </authorList>
    </citation>
    <scope>NUCLEOTIDE SEQUENCE</scope>
    <source>
        <strain evidence="2">YSM-43</strain>
    </source>
</reference>
<feature type="transmembrane region" description="Helical" evidence="1">
    <location>
        <begin position="85"/>
        <end position="102"/>
    </location>
</feature>
<proteinExistence type="predicted"/>
<accession>A0ABY4HNI4</accession>
<feature type="transmembrane region" description="Helical" evidence="1">
    <location>
        <begin position="108"/>
        <end position="129"/>
    </location>
</feature>
<keyword evidence="3" id="KW-1185">Reference proteome</keyword>
<sequence length="171" mass="19729">MKDKLLFVIHWISIFIVSISMFAYGASKSIQFRKVSEVVDLSTISGQDLMWAFYGYSLTYPIIIGVFQVIGAISLLFAKTRLFGCLLLSTILFNIIIQDFIYDVNHGAFKSAILYQVLLFLLMAFNFTHMKEVIKILFQKSKTFAIKNKIIFLLLSFIIAVIWKNFETRIL</sequence>
<evidence type="ECO:0008006" key="4">
    <source>
        <dbReference type="Google" id="ProtNLM"/>
    </source>
</evidence>
<reference evidence="2" key="1">
    <citation type="submission" date="2021-12" db="EMBL/GenBank/DDBJ databases">
        <authorList>
            <person name="Cha I.-T."/>
            <person name="Lee K.-E."/>
            <person name="Park S.-J."/>
        </authorList>
    </citation>
    <scope>NUCLEOTIDE SEQUENCE</scope>
    <source>
        <strain evidence="2">YSM-43</strain>
    </source>
</reference>
<dbReference type="EMBL" id="CP090145">
    <property type="protein sequence ID" value="UOX33802.1"/>
    <property type="molecule type" value="Genomic_DNA"/>
</dbReference>
<gene>
    <name evidence="2" type="ORF">LXD69_17425</name>
</gene>
<feature type="transmembrane region" description="Helical" evidence="1">
    <location>
        <begin position="58"/>
        <end position="78"/>
    </location>
</feature>
<name>A0ABY4HNI4_9FLAO</name>
<evidence type="ECO:0000313" key="3">
    <source>
        <dbReference type="Proteomes" id="UP000830454"/>
    </source>
</evidence>
<evidence type="ECO:0000313" key="2">
    <source>
        <dbReference type="EMBL" id="UOX33802.1"/>
    </source>
</evidence>
<keyword evidence="1" id="KW-0472">Membrane</keyword>
<keyword evidence="1" id="KW-1133">Transmembrane helix</keyword>
<dbReference type="Proteomes" id="UP000830454">
    <property type="component" value="Chromosome"/>
</dbReference>
<feature type="transmembrane region" description="Helical" evidence="1">
    <location>
        <begin position="7"/>
        <end position="26"/>
    </location>
</feature>